<feature type="transmembrane region" description="Helical" evidence="5">
    <location>
        <begin position="202"/>
        <end position="229"/>
    </location>
</feature>
<keyword evidence="4 5" id="KW-0472">Membrane</keyword>
<feature type="transmembrane region" description="Helical" evidence="5">
    <location>
        <begin position="271"/>
        <end position="292"/>
    </location>
</feature>
<organism evidence="7 8">
    <name type="scientific">Pendulispora brunnea</name>
    <dbReference type="NCBI Taxonomy" id="2905690"/>
    <lineage>
        <taxon>Bacteria</taxon>
        <taxon>Pseudomonadati</taxon>
        <taxon>Myxococcota</taxon>
        <taxon>Myxococcia</taxon>
        <taxon>Myxococcales</taxon>
        <taxon>Sorangiineae</taxon>
        <taxon>Pendulisporaceae</taxon>
        <taxon>Pendulispora</taxon>
    </lineage>
</organism>
<proteinExistence type="predicted"/>
<feature type="domain" description="ABC transmembrane type-2" evidence="6">
    <location>
        <begin position="120"/>
        <end position="350"/>
    </location>
</feature>
<reference evidence="7 8" key="1">
    <citation type="submission" date="2021-12" db="EMBL/GenBank/DDBJ databases">
        <title>Discovery of the Pendulisporaceae a myxobacterial family with distinct sporulation behavior and unique specialized metabolism.</title>
        <authorList>
            <person name="Garcia R."/>
            <person name="Popoff A."/>
            <person name="Bader C.D."/>
            <person name="Loehr J."/>
            <person name="Walesch S."/>
            <person name="Walt C."/>
            <person name="Boldt J."/>
            <person name="Bunk B."/>
            <person name="Haeckl F.J.F.P.J."/>
            <person name="Gunesch A.P."/>
            <person name="Birkelbach J."/>
            <person name="Nuebel U."/>
            <person name="Pietschmann T."/>
            <person name="Bach T."/>
            <person name="Mueller R."/>
        </authorList>
    </citation>
    <scope>NUCLEOTIDE SEQUENCE [LARGE SCALE GENOMIC DNA]</scope>
    <source>
        <strain evidence="7 8">MSr12523</strain>
    </source>
</reference>
<sequence>MNNARLTAIRELVLTRWRTFYREPGTMFWTFGLPVVLSIALGMAFRNEEPEPLPAAVQEGPRAEHVREMLAKSKDIEAKVLSPEAAHQALRTGKVHVVVIPSDNGDGKVTYRFDPTRPDSRLARTLVDDALQRGEGRPDVVPTTTQHVTEPGSRYIDFLIPGLVGMGLMSSGLWGIGFALAEMRTRKLLKRLIATPMHKSDFMLSFLLVRAALLSIELPPLLVFSYFAFKVGINGSIVTLTLIALLGALVFAGMGLLFASRSENPQIVSGLINVATFPMYLCSGVFFSTARFPDWTQPFIKLLPLTALIDGLRAVMIDGAGILQLTSPILVLAVWGSVCFAGALKLFKWH</sequence>
<accession>A0ABZ2K445</accession>
<evidence type="ECO:0000259" key="6">
    <source>
        <dbReference type="PROSITE" id="PS51012"/>
    </source>
</evidence>
<protein>
    <submittedName>
        <fullName evidence="7">ABC transporter permease</fullName>
    </submittedName>
</protein>
<comment type="subcellular location">
    <subcellularLocation>
        <location evidence="1">Membrane</location>
        <topology evidence="1">Multi-pass membrane protein</topology>
    </subcellularLocation>
</comment>
<keyword evidence="8" id="KW-1185">Reference proteome</keyword>
<gene>
    <name evidence="7" type="ORF">LZC95_44370</name>
</gene>
<evidence type="ECO:0000256" key="1">
    <source>
        <dbReference type="ARBA" id="ARBA00004141"/>
    </source>
</evidence>
<dbReference type="Proteomes" id="UP001379533">
    <property type="component" value="Chromosome"/>
</dbReference>
<feature type="transmembrane region" description="Helical" evidence="5">
    <location>
        <begin position="26"/>
        <end position="45"/>
    </location>
</feature>
<dbReference type="InterPro" id="IPR047817">
    <property type="entry name" value="ABC2_TM_bact-type"/>
</dbReference>
<dbReference type="EMBL" id="CP089982">
    <property type="protein sequence ID" value="WXA93476.1"/>
    <property type="molecule type" value="Genomic_DNA"/>
</dbReference>
<dbReference type="Pfam" id="PF12698">
    <property type="entry name" value="ABC2_membrane_3"/>
    <property type="match status" value="1"/>
</dbReference>
<dbReference type="PROSITE" id="PS51012">
    <property type="entry name" value="ABC_TM2"/>
    <property type="match status" value="1"/>
</dbReference>
<feature type="transmembrane region" description="Helical" evidence="5">
    <location>
        <begin position="235"/>
        <end position="259"/>
    </location>
</feature>
<dbReference type="InterPro" id="IPR013525">
    <property type="entry name" value="ABC2_TM"/>
</dbReference>
<dbReference type="PANTHER" id="PTHR43027:SF2">
    <property type="entry name" value="TRANSPORT PERMEASE PROTEIN"/>
    <property type="match status" value="1"/>
</dbReference>
<evidence type="ECO:0000256" key="4">
    <source>
        <dbReference type="ARBA" id="ARBA00023136"/>
    </source>
</evidence>
<dbReference type="InterPro" id="IPR052902">
    <property type="entry name" value="ABC-2_transporter"/>
</dbReference>
<feature type="transmembrane region" description="Helical" evidence="5">
    <location>
        <begin position="158"/>
        <end position="181"/>
    </location>
</feature>
<evidence type="ECO:0000313" key="8">
    <source>
        <dbReference type="Proteomes" id="UP001379533"/>
    </source>
</evidence>
<feature type="transmembrane region" description="Helical" evidence="5">
    <location>
        <begin position="329"/>
        <end position="347"/>
    </location>
</feature>
<dbReference type="PANTHER" id="PTHR43027">
    <property type="entry name" value="DOXORUBICIN RESISTANCE ABC TRANSPORTER PERMEASE PROTEIN DRRC-RELATED"/>
    <property type="match status" value="1"/>
</dbReference>
<keyword evidence="3 5" id="KW-1133">Transmembrane helix</keyword>
<evidence type="ECO:0000313" key="7">
    <source>
        <dbReference type="EMBL" id="WXA93476.1"/>
    </source>
</evidence>
<name>A0ABZ2K445_9BACT</name>
<dbReference type="RefSeq" id="WP_394844076.1">
    <property type="nucleotide sequence ID" value="NZ_CP089982.1"/>
</dbReference>
<evidence type="ECO:0000256" key="5">
    <source>
        <dbReference type="SAM" id="Phobius"/>
    </source>
</evidence>
<evidence type="ECO:0000256" key="2">
    <source>
        <dbReference type="ARBA" id="ARBA00022692"/>
    </source>
</evidence>
<evidence type="ECO:0000256" key="3">
    <source>
        <dbReference type="ARBA" id="ARBA00022989"/>
    </source>
</evidence>
<keyword evidence="2 5" id="KW-0812">Transmembrane</keyword>